<organism evidence="2 3">
    <name type="scientific">Hebeloma cylindrosporum</name>
    <dbReference type="NCBI Taxonomy" id="76867"/>
    <lineage>
        <taxon>Eukaryota</taxon>
        <taxon>Fungi</taxon>
        <taxon>Dikarya</taxon>
        <taxon>Basidiomycota</taxon>
        <taxon>Agaricomycotina</taxon>
        <taxon>Agaricomycetes</taxon>
        <taxon>Agaricomycetidae</taxon>
        <taxon>Agaricales</taxon>
        <taxon>Agaricineae</taxon>
        <taxon>Hymenogastraceae</taxon>
        <taxon>Hebeloma</taxon>
    </lineage>
</organism>
<accession>A0A0C2XBC1</accession>
<proteinExistence type="predicted"/>
<reference evidence="3" key="2">
    <citation type="submission" date="2015-01" db="EMBL/GenBank/DDBJ databases">
        <title>Evolutionary Origins and Diversification of the Mycorrhizal Mutualists.</title>
        <authorList>
            <consortium name="DOE Joint Genome Institute"/>
            <consortium name="Mycorrhizal Genomics Consortium"/>
            <person name="Kohler A."/>
            <person name="Kuo A."/>
            <person name="Nagy L.G."/>
            <person name="Floudas D."/>
            <person name="Copeland A."/>
            <person name="Barry K.W."/>
            <person name="Cichocki N."/>
            <person name="Veneault-Fourrey C."/>
            <person name="LaButti K."/>
            <person name="Lindquist E.A."/>
            <person name="Lipzen A."/>
            <person name="Lundell T."/>
            <person name="Morin E."/>
            <person name="Murat C."/>
            <person name="Riley R."/>
            <person name="Ohm R."/>
            <person name="Sun H."/>
            <person name="Tunlid A."/>
            <person name="Henrissat B."/>
            <person name="Grigoriev I.V."/>
            <person name="Hibbett D.S."/>
            <person name="Martin F."/>
        </authorList>
    </citation>
    <scope>NUCLEOTIDE SEQUENCE [LARGE SCALE GENOMIC DNA]</scope>
    <source>
        <strain evidence="3">h7</strain>
    </source>
</reference>
<evidence type="ECO:0000313" key="2">
    <source>
        <dbReference type="EMBL" id="KIM35248.1"/>
    </source>
</evidence>
<dbReference type="HOGENOM" id="CLU_2512895_0_0_1"/>
<sequence>MPGKRVHSHPESSLHPRFRLPGIDVSPNLCLLPRRGHKFSLLSSRGSSSPPDCILLPRIRTHKSAATRSPGSAPVVPDQAVDRQR</sequence>
<feature type="region of interest" description="Disordered" evidence="1">
    <location>
        <begin position="61"/>
        <end position="85"/>
    </location>
</feature>
<keyword evidence="3" id="KW-1185">Reference proteome</keyword>
<dbReference type="Proteomes" id="UP000053424">
    <property type="component" value="Unassembled WGS sequence"/>
</dbReference>
<dbReference type="AlphaFoldDB" id="A0A0C2XBC1"/>
<dbReference type="EMBL" id="KN831826">
    <property type="protein sequence ID" value="KIM35248.1"/>
    <property type="molecule type" value="Genomic_DNA"/>
</dbReference>
<protein>
    <submittedName>
        <fullName evidence="2">Uncharacterized protein</fullName>
    </submittedName>
</protein>
<name>A0A0C2XBC1_HEBCY</name>
<evidence type="ECO:0000256" key="1">
    <source>
        <dbReference type="SAM" id="MobiDB-lite"/>
    </source>
</evidence>
<reference evidence="2 3" key="1">
    <citation type="submission" date="2014-04" db="EMBL/GenBank/DDBJ databases">
        <authorList>
            <consortium name="DOE Joint Genome Institute"/>
            <person name="Kuo A."/>
            <person name="Gay G."/>
            <person name="Dore J."/>
            <person name="Kohler A."/>
            <person name="Nagy L.G."/>
            <person name="Floudas D."/>
            <person name="Copeland A."/>
            <person name="Barry K.W."/>
            <person name="Cichocki N."/>
            <person name="Veneault-Fourrey C."/>
            <person name="LaButti K."/>
            <person name="Lindquist E.A."/>
            <person name="Lipzen A."/>
            <person name="Lundell T."/>
            <person name="Morin E."/>
            <person name="Murat C."/>
            <person name="Sun H."/>
            <person name="Tunlid A."/>
            <person name="Henrissat B."/>
            <person name="Grigoriev I.V."/>
            <person name="Hibbett D.S."/>
            <person name="Martin F."/>
            <person name="Nordberg H.P."/>
            <person name="Cantor M.N."/>
            <person name="Hua S.X."/>
        </authorList>
    </citation>
    <scope>NUCLEOTIDE SEQUENCE [LARGE SCALE GENOMIC DNA]</scope>
    <source>
        <strain evidence="3">h7</strain>
    </source>
</reference>
<evidence type="ECO:0000313" key="3">
    <source>
        <dbReference type="Proteomes" id="UP000053424"/>
    </source>
</evidence>
<gene>
    <name evidence="2" type="ORF">M413DRAFT_351552</name>
</gene>